<feature type="domain" description="N-acetyltransferase" evidence="1">
    <location>
        <begin position="6"/>
        <end position="150"/>
    </location>
</feature>
<keyword evidence="3" id="KW-1185">Reference proteome</keyword>
<dbReference type="Proteomes" id="UP000243887">
    <property type="component" value="Unassembled WGS sequence"/>
</dbReference>
<gene>
    <name evidence="2" type="ORF">SAMN04487893_11478</name>
</gene>
<evidence type="ECO:0000259" key="1">
    <source>
        <dbReference type="PROSITE" id="PS51186"/>
    </source>
</evidence>
<dbReference type="RefSeq" id="WP_090680378.1">
    <property type="nucleotide sequence ID" value="NZ_FORU01000014.1"/>
</dbReference>
<dbReference type="EMBL" id="FORU01000014">
    <property type="protein sequence ID" value="SFJ73103.1"/>
    <property type="molecule type" value="Genomic_DNA"/>
</dbReference>
<accession>A0A1I3TRK3</accession>
<dbReference type="InterPro" id="IPR016181">
    <property type="entry name" value="Acyl_CoA_acyltransferase"/>
</dbReference>
<evidence type="ECO:0000313" key="2">
    <source>
        <dbReference type="EMBL" id="SFJ73103.1"/>
    </source>
</evidence>
<dbReference type="Pfam" id="PF13673">
    <property type="entry name" value="Acetyltransf_10"/>
    <property type="match status" value="1"/>
</dbReference>
<dbReference type="STRING" id="1150112.SAMN04487893_11478"/>
<organism evidence="2 3">
    <name type="scientific">Myroides guanonis</name>
    <dbReference type="NCBI Taxonomy" id="1150112"/>
    <lineage>
        <taxon>Bacteria</taxon>
        <taxon>Pseudomonadati</taxon>
        <taxon>Bacteroidota</taxon>
        <taxon>Flavobacteriia</taxon>
        <taxon>Flavobacteriales</taxon>
        <taxon>Flavobacteriaceae</taxon>
        <taxon>Myroides</taxon>
    </lineage>
</organism>
<reference evidence="3" key="1">
    <citation type="submission" date="2016-10" db="EMBL/GenBank/DDBJ databases">
        <authorList>
            <person name="Varghese N."/>
            <person name="Submissions S."/>
        </authorList>
    </citation>
    <scope>NUCLEOTIDE SEQUENCE [LARGE SCALE GENOMIC DNA]</scope>
    <source>
        <strain evidence="3">DSM 26542</strain>
    </source>
</reference>
<sequence>MNNIRIEIKPFKELLLEELYEVLALRNKVFIVEQNCVYEDIDSSDDKADHLMFWDGAKLVAYARLFNYGVKYDNAACIGRVIVEKEYRKFGFGNQLIKQALRYINENYATHSIEIGAQEHLSEFYKSHGFRVTSESYLEDGIPHIQMRID</sequence>
<dbReference type="GO" id="GO:0016747">
    <property type="term" value="F:acyltransferase activity, transferring groups other than amino-acyl groups"/>
    <property type="evidence" value="ECO:0007669"/>
    <property type="project" value="InterPro"/>
</dbReference>
<proteinExistence type="predicted"/>
<dbReference type="CDD" id="cd04301">
    <property type="entry name" value="NAT_SF"/>
    <property type="match status" value="1"/>
</dbReference>
<dbReference type="SUPFAM" id="SSF55729">
    <property type="entry name" value="Acyl-CoA N-acyltransferases (Nat)"/>
    <property type="match status" value="1"/>
</dbReference>
<evidence type="ECO:0000313" key="3">
    <source>
        <dbReference type="Proteomes" id="UP000243887"/>
    </source>
</evidence>
<dbReference type="InterPro" id="IPR000182">
    <property type="entry name" value="GNAT_dom"/>
</dbReference>
<dbReference type="OrthoDB" id="9796171at2"/>
<name>A0A1I3TRK3_9FLAO</name>
<protein>
    <submittedName>
        <fullName evidence="2">ElaA protein</fullName>
    </submittedName>
</protein>
<dbReference type="AlphaFoldDB" id="A0A1I3TRK3"/>
<dbReference type="PROSITE" id="PS51186">
    <property type="entry name" value="GNAT"/>
    <property type="match status" value="1"/>
</dbReference>
<dbReference type="Gene3D" id="3.40.630.30">
    <property type="match status" value="1"/>
</dbReference>